<accession>T1B8S9</accession>
<protein>
    <submittedName>
        <fullName evidence="1">Protein containing DUF891</fullName>
    </submittedName>
</protein>
<dbReference type="Pfam" id="PF05973">
    <property type="entry name" value="Gp49"/>
    <property type="match status" value="1"/>
</dbReference>
<gene>
    <name evidence="1" type="ORF">B1B_06190</name>
</gene>
<reference evidence="1" key="1">
    <citation type="submission" date="2013-08" db="EMBL/GenBank/DDBJ databases">
        <authorList>
            <person name="Mendez C."/>
            <person name="Richter M."/>
            <person name="Ferrer M."/>
            <person name="Sanchez J."/>
        </authorList>
    </citation>
    <scope>NUCLEOTIDE SEQUENCE</scope>
</reference>
<organism evidence="1">
    <name type="scientific">mine drainage metagenome</name>
    <dbReference type="NCBI Taxonomy" id="410659"/>
    <lineage>
        <taxon>unclassified sequences</taxon>
        <taxon>metagenomes</taxon>
        <taxon>ecological metagenomes</taxon>
    </lineage>
</organism>
<name>T1B8S9_9ZZZZ</name>
<evidence type="ECO:0000313" key="1">
    <source>
        <dbReference type="EMBL" id="EQD66292.1"/>
    </source>
</evidence>
<dbReference type="AlphaFoldDB" id="T1B8S9"/>
<sequence>MAWHLIYYSPKVAALIEAWPAGVRACFMRIAQTMAVHGPDLGMPHTRAMGGGLFEVRAKGREGIGRAFYCTVTGQRIVILHAFIKKSEQTPARELETARARLKEIKT</sequence>
<comment type="caution">
    <text evidence="1">The sequence shown here is derived from an EMBL/GenBank/DDBJ whole genome shotgun (WGS) entry which is preliminary data.</text>
</comment>
<dbReference type="InterPro" id="IPR009241">
    <property type="entry name" value="HigB-like"/>
</dbReference>
<reference evidence="1" key="2">
    <citation type="journal article" date="2014" name="ISME J.">
        <title>Microbial stratification in low pH oxic and suboxic macroscopic growths along an acid mine drainage.</title>
        <authorList>
            <person name="Mendez-Garcia C."/>
            <person name="Mesa V."/>
            <person name="Sprenger R.R."/>
            <person name="Richter M."/>
            <person name="Diez M.S."/>
            <person name="Solano J."/>
            <person name="Bargiela R."/>
            <person name="Golyshina O.V."/>
            <person name="Manteca A."/>
            <person name="Ramos J.L."/>
            <person name="Gallego J.R."/>
            <person name="Llorente I."/>
            <person name="Martins Dos Santos V.A."/>
            <person name="Jensen O.N."/>
            <person name="Pelaez A.I."/>
            <person name="Sanchez J."/>
            <person name="Ferrer M."/>
        </authorList>
    </citation>
    <scope>NUCLEOTIDE SEQUENCE</scope>
</reference>
<dbReference type="EMBL" id="AUZY01003939">
    <property type="protein sequence ID" value="EQD66292.1"/>
    <property type="molecule type" value="Genomic_DNA"/>
</dbReference>
<proteinExistence type="predicted"/>